<dbReference type="AlphaFoldDB" id="A0A2G8TM91"/>
<proteinExistence type="inferred from homology"/>
<evidence type="ECO:0000256" key="2">
    <source>
        <dbReference type="ARBA" id="ARBA00013064"/>
    </source>
</evidence>
<evidence type="ECO:0000313" key="7">
    <source>
        <dbReference type="EMBL" id="PIL47114.1"/>
    </source>
</evidence>
<dbReference type="PANTHER" id="PTHR11717">
    <property type="entry name" value="LOW MOLECULAR WEIGHT PROTEIN TYROSINE PHOSPHATASE"/>
    <property type="match status" value="1"/>
</dbReference>
<organism evidence="7 8">
    <name type="scientific">Massilia eurypsychrophila</name>
    <dbReference type="NCBI Taxonomy" id="1485217"/>
    <lineage>
        <taxon>Bacteria</taxon>
        <taxon>Pseudomonadati</taxon>
        <taxon>Pseudomonadota</taxon>
        <taxon>Betaproteobacteria</taxon>
        <taxon>Burkholderiales</taxon>
        <taxon>Oxalobacteraceae</taxon>
        <taxon>Telluria group</taxon>
        <taxon>Massilia</taxon>
    </lineage>
</organism>
<accession>A0A2G8TM91</accession>
<keyword evidence="4" id="KW-0904">Protein phosphatase</keyword>
<evidence type="ECO:0000313" key="8">
    <source>
        <dbReference type="Proteomes" id="UP000230390"/>
    </source>
</evidence>
<gene>
    <name evidence="7" type="ORF">CR105_02175</name>
</gene>
<dbReference type="SMART" id="SM00226">
    <property type="entry name" value="LMWPc"/>
    <property type="match status" value="1"/>
</dbReference>
<dbReference type="Pfam" id="PF01451">
    <property type="entry name" value="LMWPc"/>
    <property type="match status" value="1"/>
</dbReference>
<dbReference type="InterPro" id="IPR050438">
    <property type="entry name" value="LMW_PTPase"/>
</dbReference>
<feature type="active site" evidence="5">
    <location>
        <position position="50"/>
    </location>
</feature>
<dbReference type="PRINTS" id="PR00719">
    <property type="entry name" value="LMWPTPASE"/>
</dbReference>
<name>A0A2G8TM91_9BURK</name>
<dbReference type="SUPFAM" id="SSF52788">
    <property type="entry name" value="Phosphotyrosine protein phosphatases I"/>
    <property type="match status" value="1"/>
</dbReference>
<feature type="active site" description="Nucleophile" evidence="5">
    <location>
        <position position="44"/>
    </location>
</feature>
<protein>
    <recommendedName>
        <fullName evidence="2">protein-tyrosine-phosphatase</fullName>
        <ecNumber evidence="2">3.1.3.48</ecNumber>
    </recommendedName>
</protein>
<keyword evidence="8" id="KW-1185">Reference proteome</keyword>
<dbReference type="EMBL" id="PDOC01000001">
    <property type="protein sequence ID" value="PIL47114.1"/>
    <property type="molecule type" value="Genomic_DNA"/>
</dbReference>
<evidence type="ECO:0000256" key="3">
    <source>
        <dbReference type="ARBA" id="ARBA00022801"/>
    </source>
</evidence>
<reference evidence="7 8" key="1">
    <citation type="submission" date="2017-10" db="EMBL/GenBank/DDBJ databases">
        <title>Massilia psychrophilum sp. nov., a novel purple-pigmented bacterium isolated from Tianshan glacier, Xinjiang Municipality, China.</title>
        <authorList>
            <person name="Wang H."/>
        </authorList>
    </citation>
    <scope>NUCLEOTIDE SEQUENCE [LARGE SCALE GENOMIC DNA]</scope>
    <source>
        <strain evidence="7 8">JCM 30074</strain>
    </source>
</reference>
<feature type="active site" description="Proton donor" evidence="5">
    <location>
        <position position="151"/>
    </location>
</feature>
<sequence length="194" mass="21395">MDRRFGTSRGLLRLLLAYAELGTGRLRQFRLHRPEQVQRLVYVCLGNICRSAFGDQVARESGLKVASFGLSTSTGGGSPVAALEAARRNGIDMAAHRAVDWTDFKVQPGDLFLVMEVRQAHEVRRRLGDRDDVQVCLLGMWCSPPVPHLHDPFTLSPGYFDTCFARVRQATDKLSGELSGSVRVAPGPTMPEAK</sequence>
<evidence type="ECO:0000256" key="5">
    <source>
        <dbReference type="PIRSR" id="PIRSR617867-1"/>
    </source>
</evidence>
<evidence type="ECO:0000256" key="1">
    <source>
        <dbReference type="ARBA" id="ARBA00011063"/>
    </source>
</evidence>
<dbReference type="OrthoDB" id="9784339at2"/>
<feature type="domain" description="Phosphotyrosine protein phosphatase I" evidence="6">
    <location>
        <begin position="38"/>
        <end position="177"/>
    </location>
</feature>
<dbReference type="InterPro" id="IPR023485">
    <property type="entry name" value="Ptyr_pPase"/>
</dbReference>
<evidence type="ECO:0000259" key="6">
    <source>
        <dbReference type="SMART" id="SM00226"/>
    </source>
</evidence>
<dbReference type="InterPro" id="IPR036196">
    <property type="entry name" value="Ptyr_pPase_sf"/>
</dbReference>
<dbReference type="PANTHER" id="PTHR11717:SF7">
    <property type="entry name" value="LOW MOLECULAR WEIGHT PHOSPHOTYROSINE PROTEIN PHOSPHATASE"/>
    <property type="match status" value="1"/>
</dbReference>
<comment type="similarity">
    <text evidence="1">Belongs to the low molecular weight phosphotyrosine protein phosphatase family.</text>
</comment>
<dbReference type="InterPro" id="IPR017867">
    <property type="entry name" value="Tyr_phospatase_low_mol_wt"/>
</dbReference>
<dbReference type="GO" id="GO:0004725">
    <property type="term" value="F:protein tyrosine phosphatase activity"/>
    <property type="evidence" value="ECO:0007669"/>
    <property type="project" value="UniProtKB-EC"/>
</dbReference>
<dbReference type="Gene3D" id="3.40.50.2300">
    <property type="match status" value="1"/>
</dbReference>
<dbReference type="EC" id="3.1.3.48" evidence="2"/>
<dbReference type="Proteomes" id="UP000230390">
    <property type="component" value="Unassembled WGS sequence"/>
</dbReference>
<comment type="caution">
    <text evidence="7">The sequence shown here is derived from an EMBL/GenBank/DDBJ whole genome shotgun (WGS) entry which is preliminary data.</text>
</comment>
<keyword evidence="3" id="KW-0378">Hydrolase</keyword>
<evidence type="ECO:0000256" key="4">
    <source>
        <dbReference type="ARBA" id="ARBA00022912"/>
    </source>
</evidence>